<proteinExistence type="predicted"/>
<protein>
    <submittedName>
        <fullName evidence="1">PLP-dependent transferase</fullName>
    </submittedName>
</protein>
<evidence type="ECO:0000313" key="2">
    <source>
        <dbReference type="Proteomes" id="UP000245626"/>
    </source>
</evidence>
<name>A0ACD0NP65_9BASI</name>
<accession>A0ACD0NP65</accession>
<organism evidence="1 2">
    <name type="scientific">Violaceomyces palustris</name>
    <dbReference type="NCBI Taxonomy" id="1673888"/>
    <lineage>
        <taxon>Eukaryota</taxon>
        <taxon>Fungi</taxon>
        <taxon>Dikarya</taxon>
        <taxon>Basidiomycota</taxon>
        <taxon>Ustilaginomycotina</taxon>
        <taxon>Ustilaginomycetes</taxon>
        <taxon>Violaceomycetales</taxon>
        <taxon>Violaceomycetaceae</taxon>
        <taxon>Violaceomyces</taxon>
    </lineage>
</organism>
<reference evidence="1 2" key="1">
    <citation type="journal article" date="2018" name="Mol. Biol. Evol.">
        <title>Broad Genomic Sampling Reveals a Smut Pathogenic Ancestry of the Fungal Clade Ustilaginomycotina.</title>
        <authorList>
            <person name="Kijpornyongpan T."/>
            <person name="Mondo S.J."/>
            <person name="Barry K."/>
            <person name="Sandor L."/>
            <person name="Lee J."/>
            <person name="Lipzen A."/>
            <person name="Pangilinan J."/>
            <person name="LaButti K."/>
            <person name="Hainaut M."/>
            <person name="Henrissat B."/>
            <person name="Grigoriev I.V."/>
            <person name="Spatafora J.W."/>
            <person name="Aime M.C."/>
        </authorList>
    </citation>
    <scope>NUCLEOTIDE SEQUENCE [LARGE SCALE GENOMIC DNA]</scope>
    <source>
        <strain evidence="1 2">SA 807</strain>
    </source>
</reference>
<evidence type="ECO:0000313" key="1">
    <source>
        <dbReference type="EMBL" id="PWN47606.1"/>
    </source>
</evidence>
<gene>
    <name evidence="1" type="ORF">IE53DRAFT_241320</name>
</gene>
<dbReference type="EMBL" id="KZ820386">
    <property type="protein sequence ID" value="PWN47606.1"/>
    <property type="molecule type" value="Genomic_DNA"/>
</dbReference>
<sequence>MSSNSVSDDSPLFSFNPNLHLHTPDPPVQIGSVWAQAYPLKDSPLRGSTEHPLLNLAQGVPGQPPTDAFLDQIRFQSKSENSPAASGHSHGYGPVFGDARLRKALAGDINKFYRSSDSSLEGGPNQVAPENIAITAGCNLAFAATVMSLAKAGEAIVVPTPWYFNHYMTLESLGIVTVPLPTKGPDFLPSPGSIRSVLDDNVKAVKDGSSVARIKGVILVTPNNPTGAEYPPALIHEVAAICAERRVALMLDETYRDFVLSGDSVHQAIESSPSSSTSSSSSSQPQFGRAHELFQDRVSGLAGWSWSRSLIQLFSFSKSYAIPGHRLGAVVAHPSFLQKVETLPDGSCRTLFGPLSKALDNLQVAPPRTDTQRAVAWAIEDASEQEWRLNTAKELKARRQAFSQGLKTKVVVRLDDDGKLLESSHVQGEGDGQAKSPEEWGWKMESAGGYYAYLKHPFQGLESEKVAEALAGLVGVVTLPGTFFMPPPHASTEMSEQDRDSGSRLRVSIANVSTERLRVLPERLAILSQIWESKGPGWGI</sequence>
<dbReference type="Proteomes" id="UP000245626">
    <property type="component" value="Unassembled WGS sequence"/>
</dbReference>
<keyword evidence="1" id="KW-0808">Transferase</keyword>
<keyword evidence="2" id="KW-1185">Reference proteome</keyword>